<name>A0A0F8X8G9_9ZZZZ</name>
<gene>
    <name evidence="1" type="ORF">LCGC14_2977330</name>
</gene>
<organism evidence="1">
    <name type="scientific">marine sediment metagenome</name>
    <dbReference type="NCBI Taxonomy" id="412755"/>
    <lineage>
        <taxon>unclassified sequences</taxon>
        <taxon>metagenomes</taxon>
        <taxon>ecological metagenomes</taxon>
    </lineage>
</organism>
<dbReference type="EMBL" id="LAZR01060707">
    <property type="protein sequence ID" value="KKK65123.1"/>
    <property type="molecule type" value="Genomic_DNA"/>
</dbReference>
<protein>
    <submittedName>
        <fullName evidence="1">Uncharacterized protein</fullName>
    </submittedName>
</protein>
<dbReference type="AlphaFoldDB" id="A0A0F8X8G9"/>
<reference evidence="1" key="1">
    <citation type="journal article" date="2015" name="Nature">
        <title>Complex archaea that bridge the gap between prokaryotes and eukaryotes.</title>
        <authorList>
            <person name="Spang A."/>
            <person name="Saw J.H."/>
            <person name="Jorgensen S.L."/>
            <person name="Zaremba-Niedzwiedzka K."/>
            <person name="Martijn J."/>
            <person name="Lind A.E."/>
            <person name="van Eijk R."/>
            <person name="Schleper C."/>
            <person name="Guy L."/>
            <person name="Ettema T.J."/>
        </authorList>
    </citation>
    <scope>NUCLEOTIDE SEQUENCE</scope>
</reference>
<proteinExistence type="predicted"/>
<comment type="caution">
    <text evidence="1">The sequence shown here is derived from an EMBL/GenBank/DDBJ whole genome shotgun (WGS) entry which is preliminary data.</text>
</comment>
<evidence type="ECO:0000313" key="1">
    <source>
        <dbReference type="EMBL" id="KKK65123.1"/>
    </source>
</evidence>
<sequence length="79" mass="8180">MGSPVRVVVRESGREPVVTIGSLEGRETDTLAELSIHKVGDRIVLKLPDGCKITFAGPAAAALSRRGRPGGGQNEGQGT</sequence>
<accession>A0A0F8X8G9</accession>